<dbReference type="OrthoDB" id="45365at2759"/>
<keyword evidence="3" id="KW-1185">Reference proteome</keyword>
<dbReference type="InterPro" id="IPR015915">
    <property type="entry name" value="Kelch-typ_b-propeller"/>
</dbReference>
<name>A0A9Q0KEJ7_9MAGN</name>
<organism evidence="2 3">
    <name type="scientific">Protea cynaroides</name>
    <dbReference type="NCBI Taxonomy" id="273540"/>
    <lineage>
        <taxon>Eukaryota</taxon>
        <taxon>Viridiplantae</taxon>
        <taxon>Streptophyta</taxon>
        <taxon>Embryophyta</taxon>
        <taxon>Tracheophyta</taxon>
        <taxon>Spermatophyta</taxon>
        <taxon>Magnoliopsida</taxon>
        <taxon>Proteales</taxon>
        <taxon>Proteaceae</taxon>
        <taxon>Protea</taxon>
    </lineage>
</organism>
<dbReference type="InterPro" id="IPR057499">
    <property type="entry name" value="Kelch_FKB95"/>
</dbReference>
<gene>
    <name evidence="2" type="ORF">NE237_015723</name>
</gene>
<sequence length="131" mass="14774">MKQKLIVLLDGGFFVFDPCDSSWDYVPTEINLVRNGRASVVDGIVYYFDYLGKIRGFNVEEGKWKNLKGVQKDLAKILNGVTLANVGGKLHVLWQEMDTGKQTEIFCAEVEVRKDSNGDLWVQSFGPKHSC</sequence>
<dbReference type="EMBL" id="JAMYWD010000006">
    <property type="protein sequence ID" value="KAJ4969022.1"/>
    <property type="molecule type" value="Genomic_DNA"/>
</dbReference>
<proteinExistence type="predicted"/>
<dbReference type="SUPFAM" id="SSF117281">
    <property type="entry name" value="Kelch motif"/>
    <property type="match status" value="1"/>
</dbReference>
<feature type="domain" description="FKB95-like N-terminal Kelch" evidence="1">
    <location>
        <begin position="1"/>
        <end position="121"/>
    </location>
</feature>
<dbReference type="Pfam" id="PF25210">
    <property type="entry name" value="Kelch_FKB95"/>
    <property type="match status" value="1"/>
</dbReference>
<evidence type="ECO:0000259" key="1">
    <source>
        <dbReference type="Pfam" id="PF25210"/>
    </source>
</evidence>
<dbReference type="AlphaFoldDB" id="A0A9Q0KEJ7"/>
<reference evidence="2" key="1">
    <citation type="journal article" date="2023" name="Plant J.">
        <title>The genome of the king protea, Protea cynaroides.</title>
        <authorList>
            <person name="Chang J."/>
            <person name="Duong T.A."/>
            <person name="Schoeman C."/>
            <person name="Ma X."/>
            <person name="Roodt D."/>
            <person name="Barker N."/>
            <person name="Li Z."/>
            <person name="Van de Peer Y."/>
            <person name="Mizrachi E."/>
        </authorList>
    </citation>
    <scope>NUCLEOTIDE SEQUENCE</scope>
    <source>
        <tissue evidence="2">Young leaves</tissue>
    </source>
</reference>
<accession>A0A9Q0KEJ7</accession>
<evidence type="ECO:0000313" key="2">
    <source>
        <dbReference type="EMBL" id="KAJ4969022.1"/>
    </source>
</evidence>
<protein>
    <recommendedName>
        <fullName evidence="1">FKB95-like N-terminal Kelch domain-containing protein</fullName>
    </recommendedName>
</protein>
<comment type="caution">
    <text evidence="2">The sequence shown here is derived from an EMBL/GenBank/DDBJ whole genome shotgun (WGS) entry which is preliminary data.</text>
</comment>
<evidence type="ECO:0000313" key="3">
    <source>
        <dbReference type="Proteomes" id="UP001141806"/>
    </source>
</evidence>
<dbReference type="Proteomes" id="UP001141806">
    <property type="component" value="Unassembled WGS sequence"/>
</dbReference>